<feature type="region of interest" description="Disordered" evidence="2">
    <location>
        <begin position="30"/>
        <end position="52"/>
    </location>
</feature>
<dbReference type="InterPro" id="IPR015267">
    <property type="entry name" value="PPP4R2"/>
</dbReference>
<name>A0A1J4MFT3_9CRYT</name>
<gene>
    <name evidence="3" type="ORF">cubi_00835</name>
</gene>
<dbReference type="Pfam" id="PF09184">
    <property type="entry name" value="PPP4R2"/>
    <property type="match status" value="1"/>
</dbReference>
<dbReference type="Proteomes" id="UP000186176">
    <property type="component" value="Unassembled WGS sequence"/>
</dbReference>
<dbReference type="PANTHER" id="PTHR16487:SF0">
    <property type="entry name" value="PROTEIN PHOSPHATASE 4 REGULATORY SUBUNIT 2-RELATED"/>
    <property type="match status" value="1"/>
</dbReference>
<dbReference type="VEuPathDB" id="CryptoDB:cubi_00835"/>
<dbReference type="EMBL" id="LRBP01000018">
    <property type="protein sequence ID" value="OII72863.1"/>
    <property type="molecule type" value="Genomic_DNA"/>
</dbReference>
<keyword evidence="4" id="KW-1185">Reference proteome</keyword>
<comment type="caution">
    <text evidence="3">The sequence shown here is derived from an EMBL/GenBank/DDBJ whole genome shotgun (WGS) entry which is preliminary data.</text>
</comment>
<evidence type="ECO:0000313" key="4">
    <source>
        <dbReference type="Proteomes" id="UP000186176"/>
    </source>
</evidence>
<dbReference type="AlphaFoldDB" id="A0A1J4MFT3"/>
<reference evidence="3 4" key="1">
    <citation type="submission" date="2016-10" db="EMBL/GenBank/DDBJ databases">
        <title>Reductive evolution of mitochondrial metabolism and differential evolution of invasion-related proteins in Cryptosporidium.</title>
        <authorList>
            <person name="Liu S."/>
            <person name="Roellig D.M."/>
            <person name="Guo Y."/>
            <person name="Li N."/>
            <person name="Frace M.A."/>
            <person name="Tang K."/>
            <person name="Zhang L."/>
            <person name="Feng Y."/>
            <person name="Xiao L."/>
        </authorList>
    </citation>
    <scope>NUCLEOTIDE SEQUENCE [LARGE SCALE GENOMIC DNA]</scope>
    <source>
        <strain evidence="3">39726</strain>
    </source>
</reference>
<dbReference type="GeneID" id="39977627"/>
<dbReference type="OrthoDB" id="341898at2759"/>
<feature type="compositionally biased region" description="Basic and acidic residues" evidence="2">
    <location>
        <begin position="30"/>
        <end position="40"/>
    </location>
</feature>
<dbReference type="PANTHER" id="PTHR16487">
    <property type="entry name" value="PPP4R2-RELATED PROTEIN"/>
    <property type="match status" value="1"/>
</dbReference>
<evidence type="ECO:0000256" key="1">
    <source>
        <dbReference type="ARBA" id="ARBA00009207"/>
    </source>
</evidence>
<dbReference type="GO" id="GO:0030289">
    <property type="term" value="C:protein phosphatase 4 complex"/>
    <property type="evidence" value="ECO:0007669"/>
    <property type="project" value="InterPro"/>
</dbReference>
<accession>A0A1J4MFT3</accession>
<protein>
    <submittedName>
        <fullName evidence="3">Uncharacterized protein</fullName>
    </submittedName>
</protein>
<dbReference type="GO" id="GO:0005737">
    <property type="term" value="C:cytoplasm"/>
    <property type="evidence" value="ECO:0007669"/>
    <property type="project" value="TreeGrafter"/>
</dbReference>
<proteinExistence type="inferred from homology"/>
<dbReference type="GO" id="GO:0019888">
    <property type="term" value="F:protein phosphatase regulator activity"/>
    <property type="evidence" value="ECO:0007669"/>
    <property type="project" value="InterPro"/>
</dbReference>
<sequence length="294" mass="33685">MEPQSIPKVAHDTNNHHFENQSNFCQDLDHDHDHDHDHNIGTKNIETGTDEDNSQLKYENQDLDLINDLRVESRPVLDFDYYSLIEKISKEGVDTCLSLNSNLNTNSNANEIEWKVLKKALREEIVLKSNQMFEKYGGLDQFDYLPYNCRLHSDIENSQREEVSPLGVIGEYSCSDCGKSILENFLEDILEAFDCHTDFPPTIQRICELLLFPDCYNNTKSFLYALDKLVNVSCPITIEDPDQSETELSCSETISTITGNKRPLTESSNTLFNQNVETNNTSSKRLRTESDLDI</sequence>
<evidence type="ECO:0000313" key="3">
    <source>
        <dbReference type="EMBL" id="OII72863.1"/>
    </source>
</evidence>
<comment type="similarity">
    <text evidence="1">Belongs to the PPP4R2 family.</text>
</comment>
<dbReference type="GO" id="GO:0005634">
    <property type="term" value="C:nucleus"/>
    <property type="evidence" value="ECO:0007669"/>
    <property type="project" value="TreeGrafter"/>
</dbReference>
<dbReference type="RefSeq" id="XP_028874227.1">
    <property type="nucleotide sequence ID" value="XM_029017848.1"/>
</dbReference>
<evidence type="ECO:0000256" key="2">
    <source>
        <dbReference type="SAM" id="MobiDB-lite"/>
    </source>
</evidence>
<organism evidence="3 4">
    <name type="scientific">Cryptosporidium ubiquitum</name>
    <dbReference type="NCBI Taxonomy" id="857276"/>
    <lineage>
        <taxon>Eukaryota</taxon>
        <taxon>Sar</taxon>
        <taxon>Alveolata</taxon>
        <taxon>Apicomplexa</taxon>
        <taxon>Conoidasida</taxon>
        <taxon>Coccidia</taxon>
        <taxon>Eucoccidiorida</taxon>
        <taxon>Eimeriorina</taxon>
        <taxon>Cryptosporidiidae</taxon>
        <taxon>Cryptosporidium</taxon>
    </lineage>
</organism>